<reference evidence="1 2" key="1">
    <citation type="submission" date="2019-12" db="EMBL/GenBank/DDBJ databases">
        <title>Neisseriaceae gen. nov. sp. Genome sequencing and assembly.</title>
        <authorList>
            <person name="Liu Z."/>
            <person name="Li A."/>
        </authorList>
    </citation>
    <scope>NUCLEOTIDE SEQUENCE [LARGE SCALE GENOMIC DNA]</scope>
    <source>
        <strain evidence="1 2">B2N2-7</strain>
    </source>
</reference>
<dbReference type="Proteomes" id="UP000467214">
    <property type="component" value="Unassembled WGS sequence"/>
</dbReference>
<evidence type="ECO:0000313" key="1">
    <source>
        <dbReference type="EMBL" id="MXR35582.1"/>
    </source>
</evidence>
<accession>A0A845BHH4</accession>
<organism evidence="1 2">
    <name type="scientific">Craterilacuibacter sinensis</name>
    <dbReference type="NCBI Taxonomy" id="2686017"/>
    <lineage>
        <taxon>Bacteria</taxon>
        <taxon>Pseudomonadati</taxon>
        <taxon>Pseudomonadota</taxon>
        <taxon>Betaproteobacteria</taxon>
        <taxon>Neisseriales</taxon>
        <taxon>Neisseriaceae</taxon>
        <taxon>Craterilacuibacter</taxon>
    </lineage>
</organism>
<protein>
    <submittedName>
        <fullName evidence="1">DUF4936 family protein</fullName>
    </submittedName>
</protein>
<dbReference type="AlphaFoldDB" id="A0A845BHH4"/>
<keyword evidence="2" id="KW-1185">Reference proteome</keyword>
<evidence type="ECO:0000313" key="2">
    <source>
        <dbReference type="Proteomes" id="UP000467214"/>
    </source>
</evidence>
<dbReference type="Pfam" id="PF16290">
    <property type="entry name" value="DUF4936"/>
    <property type="match status" value="1"/>
</dbReference>
<name>A0A845BHH4_9NEIS</name>
<gene>
    <name evidence="1" type="ORF">GQF02_01030</name>
</gene>
<dbReference type="EMBL" id="WSSB01000001">
    <property type="protein sequence ID" value="MXR35582.1"/>
    <property type="molecule type" value="Genomic_DNA"/>
</dbReference>
<dbReference type="InterPro" id="IPR032556">
    <property type="entry name" value="DUF4936"/>
</dbReference>
<sequence length="96" mass="10879">MTSLYIYYRPPQATAKLAQKISAMQAALAQESGIQGQLLRRCDDANTWMEVYPGIKQREVFGQALAQLLACHGLDEACGERHAEWFEYWPLEGTED</sequence>
<proteinExistence type="predicted"/>
<comment type="caution">
    <text evidence="1">The sequence shown here is derived from an EMBL/GenBank/DDBJ whole genome shotgun (WGS) entry which is preliminary data.</text>
</comment>
<dbReference type="RefSeq" id="WP_160794256.1">
    <property type="nucleotide sequence ID" value="NZ_WSSB01000001.1"/>
</dbReference>